<dbReference type="EMBL" id="OBEH01000004">
    <property type="protein sequence ID" value="SNZ01069.1"/>
    <property type="molecule type" value="Genomic_DNA"/>
</dbReference>
<dbReference type="AlphaFoldDB" id="A0A285MV49"/>
<protein>
    <submittedName>
        <fullName evidence="1">Uncharacterized protein</fullName>
    </submittedName>
</protein>
<name>A0A285MV49_9FLAO</name>
<dbReference type="Proteomes" id="UP000219048">
    <property type="component" value="Unassembled WGS sequence"/>
</dbReference>
<proteinExistence type="predicted"/>
<accession>A0A285MV49</accession>
<sequence>MEIYTTELLKKSFVLASKTKKHNTFFREVILFIH</sequence>
<organism evidence="1 2">
    <name type="scientific">Flagellimonas pacifica</name>
    <dbReference type="NCBI Taxonomy" id="1247520"/>
    <lineage>
        <taxon>Bacteria</taxon>
        <taxon>Pseudomonadati</taxon>
        <taxon>Bacteroidota</taxon>
        <taxon>Flavobacteriia</taxon>
        <taxon>Flavobacteriales</taxon>
        <taxon>Flavobacteriaceae</taxon>
        <taxon>Flagellimonas</taxon>
    </lineage>
</organism>
<keyword evidence="2" id="KW-1185">Reference proteome</keyword>
<reference evidence="2" key="1">
    <citation type="submission" date="2017-09" db="EMBL/GenBank/DDBJ databases">
        <authorList>
            <person name="Varghese N."/>
            <person name="Submissions S."/>
        </authorList>
    </citation>
    <scope>NUCLEOTIDE SEQUENCE [LARGE SCALE GENOMIC DNA]</scope>
    <source>
        <strain evidence="2">DSM 25885</strain>
    </source>
</reference>
<gene>
    <name evidence="1" type="ORF">SAMN06265377_2899</name>
</gene>
<evidence type="ECO:0000313" key="1">
    <source>
        <dbReference type="EMBL" id="SNZ01069.1"/>
    </source>
</evidence>
<evidence type="ECO:0000313" key="2">
    <source>
        <dbReference type="Proteomes" id="UP000219048"/>
    </source>
</evidence>